<dbReference type="GO" id="GO:0005085">
    <property type="term" value="F:guanyl-nucleotide exchange factor activity"/>
    <property type="evidence" value="ECO:0007669"/>
    <property type="project" value="UniProtKB-KW"/>
</dbReference>
<dbReference type="VEuPathDB" id="VectorBase:AALB20_038304"/>
<dbReference type="InterPro" id="IPR023341">
    <property type="entry name" value="MABP"/>
</dbReference>
<evidence type="ECO:0000256" key="1">
    <source>
        <dbReference type="ARBA" id="ARBA00022658"/>
    </source>
</evidence>
<dbReference type="EnsemblMetazoa" id="AALB009554-RA">
    <property type="protein sequence ID" value="AALB009554-PA"/>
    <property type="gene ID" value="AALB009554"/>
</dbReference>
<dbReference type="InterPro" id="IPR011990">
    <property type="entry name" value="TPR-like_helical_dom_sf"/>
</dbReference>
<dbReference type="AlphaFoldDB" id="A0A182FSM4"/>
<feature type="compositionally biased region" description="Basic and acidic residues" evidence="2">
    <location>
        <begin position="1237"/>
        <end position="1254"/>
    </location>
</feature>
<dbReference type="Pfam" id="PF03456">
    <property type="entry name" value="uDENN"/>
    <property type="match status" value="1"/>
</dbReference>
<feature type="region of interest" description="Disordered" evidence="2">
    <location>
        <begin position="1049"/>
        <end position="1128"/>
    </location>
</feature>
<sequence length="1270" mass="141592">MEDKRVADYFVVAGMGAEPKLLKENIFNDSSHLRSANTIDPITDIGVYFPSLGEQIPADYEVLENTPTGLLADLNFGSVRTTACFIYYRRGKDKPPLVDIGVMYEGAERIMSDAEIVLSTPGDRLANVNNSSAKTFLTFRRAPNDMPCNELVVTDLCVVVPSKGEKPPHAFCMIHKTLNKGLMGSDVYLCYKKSMNRPKLISYEPEILHRYPAVDHKDFPLTLCPSVPLFCLPMGTTLETWPHVPGGDGKMKRKPIQPIFSTFVLTVNDGTYKVYGSALTFYEDFDDATLNQQQKDLLDWGTESPKTHSLHVNKSICILSRWPFGDTFEKWLQFLHQLSVCNEKLPVPIERYITHLLDEVPFPSPSILLQLSTLSNNRILLTLPEDSPLPRSGAGFRQLLSNLGPENCLHVLLLVLTEQKLLIHSLRPAILTAVAEAVSSFLFPFKWQCPYIPLCPLGLAEVLHAPLPYLIGVDSRFFDLYEPPNDVTCVDLDTNNISLCESQKHLTTKLLPKRAARTLRQCLRNLEELSQTHGADSHNSLDRDLKKKKREQNLEQRIQEAFLQFMASILKGYRDYLVPISKAPTIGATDPNALFRMDAFLRSRDKAHHKFFQLLMKTQMFIRFIEERSFVSDGDHNLAFFDECAEKVNAYEDTPTEIKLIEWDAGQSSERTKFILPPECQPELMSDQSCQYTSFILNPMLLKESRRSILNNALQQQQQQSALAPGSPMARRTKHEIKTAQKLARKHQANPELWAKHLLATCYSIYFIVLPSLILENAGREQTVLKAAYDLLSKACKLKVQCDEVCYRIMMQLCGMHNMPVLAVRLHYLMKRSGIQPNALTYGVYNRCVLEAQWPSESILSSQIRWNRLRNIVLGAAHFKRAGKKFADRRRRSLSQENNLGGTLESVNGTSRTSLDSGYSQAENPPSATMDFAAFDKLRGRRGTIVRQTSTGNHKERSSDVLSSAGLLISGDGPHHHLHRSKEPKANFKSTASNNSCDISARVLTRAESFGGDSKFIDKLQKQNLYPTSDTSNTVSVDDIKAKRALNYQETETSSQEELDDAKGNIIKGSPTKISPRTLVTQDDPLGALKDSNEHGAIQEGRSCTPESKGASQQSNTHQANSNNNTIYSDQPILFKGQRSATFDDSVQLNKSIQRSETMPATNAVASSFVSLGSTLKFNFGPNFGGKKSNEIIQGGLSSIKSAASSVAKKLDEIKEAISANTTPVKTTGPNSVGTQVERDGHGSENDLLHHDEMGSASCDAASNCVDSLQ</sequence>
<dbReference type="VEuPathDB" id="VectorBase:AALB009554"/>
<feature type="compositionally biased region" description="Polar residues" evidence="2">
    <location>
        <begin position="1110"/>
        <end position="1128"/>
    </location>
</feature>
<dbReference type="PROSITE" id="PS50211">
    <property type="entry name" value="DENN"/>
    <property type="match status" value="1"/>
</dbReference>
<dbReference type="SMART" id="SM00800">
    <property type="entry name" value="uDENN"/>
    <property type="match status" value="1"/>
</dbReference>
<dbReference type="SMART" id="SM00801">
    <property type="entry name" value="dDENN"/>
    <property type="match status" value="1"/>
</dbReference>
<feature type="region of interest" description="Disordered" evidence="2">
    <location>
        <begin position="1221"/>
        <end position="1270"/>
    </location>
</feature>
<dbReference type="InterPro" id="IPR051696">
    <property type="entry name" value="DENN_Domain_GEFs"/>
</dbReference>
<dbReference type="PROSITE" id="PS51375">
    <property type="entry name" value="PPR"/>
    <property type="match status" value="1"/>
</dbReference>
<proteinExistence type="predicted"/>
<reference evidence="3" key="2">
    <citation type="submission" date="2022-08" db="UniProtKB">
        <authorList>
            <consortium name="EnsemblMetazoa"/>
        </authorList>
    </citation>
    <scope>IDENTIFICATION</scope>
    <source>
        <strain evidence="3">STECLA/ALBI9_A</strain>
    </source>
</reference>
<dbReference type="SMART" id="SM00799">
    <property type="entry name" value="DENN"/>
    <property type="match status" value="1"/>
</dbReference>
<feature type="compositionally biased region" description="Polar residues" evidence="2">
    <location>
        <begin position="895"/>
        <end position="927"/>
    </location>
</feature>
<dbReference type="GO" id="GO:0032483">
    <property type="term" value="P:regulation of Rab protein signal transduction"/>
    <property type="evidence" value="ECO:0007669"/>
    <property type="project" value="TreeGrafter"/>
</dbReference>
<dbReference type="Pfam" id="PF03455">
    <property type="entry name" value="dDENN"/>
    <property type="match status" value="1"/>
</dbReference>
<dbReference type="NCBIfam" id="TIGR00756">
    <property type="entry name" value="PPR"/>
    <property type="match status" value="1"/>
</dbReference>
<protein>
    <submittedName>
        <fullName evidence="3">Uncharacterized protein</fullName>
    </submittedName>
</protein>
<keyword evidence="4" id="KW-1185">Reference proteome</keyword>
<dbReference type="Pfam" id="PF02141">
    <property type="entry name" value="DENN"/>
    <property type="match status" value="1"/>
</dbReference>
<name>A0A182FSM4_ANOAL</name>
<reference evidence="3 4" key="1">
    <citation type="journal article" date="2017" name="G3 (Bethesda)">
        <title>The Physical Genome Mapping of Anopheles albimanus Corrected Scaffold Misassemblies and Identified Interarm Rearrangements in Genus Anopheles.</title>
        <authorList>
            <person name="Artemov G.N."/>
            <person name="Peery A.N."/>
            <person name="Jiang X."/>
            <person name="Tu Z."/>
            <person name="Stegniy V.N."/>
            <person name="Sharakhova M.V."/>
            <person name="Sharakhov I.V."/>
        </authorList>
    </citation>
    <scope>NUCLEOTIDE SEQUENCE [LARGE SCALE GENOMIC DNA]</scope>
    <source>
        <strain evidence="3 4">ALBI9_A</strain>
    </source>
</reference>
<dbReference type="Proteomes" id="UP000069272">
    <property type="component" value="Chromosome 2R"/>
</dbReference>
<dbReference type="InterPro" id="IPR002885">
    <property type="entry name" value="PPR_rpt"/>
</dbReference>
<evidence type="ECO:0000256" key="2">
    <source>
        <dbReference type="SAM" id="MobiDB-lite"/>
    </source>
</evidence>
<dbReference type="InterPro" id="IPR037516">
    <property type="entry name" value="Tripartite_DENN"/>
</dbReference>
<feature type="region of interest" description="Disordered" evidence="2">
    <location>
        <begin position="946"/>
        <end position="993"/>
    </location>
</feature>
<evidence type="ECO:0000313" key="4">
    <source>
        <dbReference type="Proteomes" id="UP000069272"/>
    </source>
</evidence>
<dbReference type="GO" id="GO:0031410">
    <property type="term" value="C:cytoplasmic vesicle"/>
    <property type="evidence" value="ECO:0007669"/>
    <property type="project" value="TreeGrafter"/>
</dbReference>
<dbReference type="InterPro" id="IPR005112">
    <property type="entry name" value="dDENN_dom"/>
</dbReference>
<dbReference type="PANTHER" id="PTHR12296:SF30">
    <property type="entry name" value="DENN DOMAIN-CONTAINING PROTEIN CRAG"/>
    <property type="match status" value="1"/>
</dbReference>
<organism evidence="3 4">
    <name type="scientific">Anopheles albimanus</name>
    <name type="common">New world malaria mosquito</name>
    <dbReference type="NCBI Taxonomy" id="7167"/>
    <lineage>
        <taxon>Eukaryota</taxon>
        <taxon>Metazoa</taxon>
        <taxon>Ecdysozoa</taxon>
        <taxon>Arthropoda</taxon>
        <taxon>Hexapoda</taxon>
        <taxon>Insecta</taxon>
        <taxon>Pterygota</taxon>
        <taxon>Neoptera</taxon>
        <taxon>Endopterygota</taxon>
        <taxon>Diptera</taxon>
        <taxon>Nematocera</taxon>
        <taxon>Culicoidea</taxon>
        <taxon>Culicidae</taxon>
        <taxon>Anophelinae</taxon>
        <taxon>Anopheles</taxon>
    </lineage>
</organism>
<dbReference type="InterPro" id="IPR001194">
    <property type="entry name" value="cDENN_dom"/>
</dbReference>
<dbReference type="STRING" id="7167.A0A182FSM4"/>
<feature type="compositionally biased region" description="Polar residues" evidence="2">
    <location>
        <begin position="1072"/>
        <end position="1081"/>
    </location>
</feature>
<accession>A0A182FSM4</accession>
<dbReference type="PANTHER" id="PTHR12296">
    <property type="entry name" value="DENN DOMAIN-CONTAINING PROTEIN 4"/>
    <property type="match status" value="1"/>
</dbReference>
<dbReference type="Gene3D" id="2.100.10.50">
    <property type="match status" value="1"/>
</dbReference>
<feature type="region of interest" description="Disordered" evidence="2">
    <location>
        <begin position="887"/>
        <end position="927"/>
    </location>
</feature>
<feature type="compositionally biased region" description="Polar residues" evidence="2">
    <location>
        <begin position="1221"/>
        <end position="1235"/>
    </location>
</feature>
<evidence type="ECO:0000313" key="3">
    <source>
        <dbReference type="EnsemblMetazoa" id="AALB009554-PA"/>
    </source>
</evidence>
<dbReference type="InterPro" id="IPR005113">
    <property type="entry name" value="uDENN_dom"/>
</dbReference>
<dbReference type="InterPro" id="IPR043153">
    <property type="entry name" value="DENN_C"/>
</dbReference>
<dbReference type="Gene3D" id="3.40.50.11500">
    <property type="match status" value="1"/>
</dbReference>
<keyword evidence="1" id="KW-0344">Guanine-nucleotide releasing factor</keyword>
<dbReference type="PROSITE" id="PS51498">
    <property type="entry name" value="MABP"/>
    <property type="match status" value="1"/>
</dbReference>
<dbReference type="Gene3D" id="1.25.40.10">
    <property type="entry name" value="Tetratricopeptide repeat domain"/>
    <property type="match status" value="1"/>
</dbReference>